<gene>
    <name evidence="1" type="ORF">F0R74_06865</name>
</gene>
<dbReference type="RefSeq" id="WP_149368767.1">
    <property type="nucleotide sequence ID" value="NZ_CP043550.1"/>
</dbReference>
<dbReference type="EMBL" id="CP043550">
    <property type="protein sequence ID" value="QEO57587.1"/>
    <property type="molecule type" value="Genomic_DNA"/>
</dbReference>
<name>A0ABX5ZHE4_9GAMM</name>
<keyword evidence="2" id="KW-1185">Reference proteome</keyword>
<dbReference type="Proteomes" id="UP000322509">
    <property type="component" value="Chromosome"/>
</dbReference>
<reference evidence="1 2" key="1">
    <citation type="submission" date="2019-09" db="EMBL/GenBank/DDBJ databases">
        <title>Complete genome sequence of Francisella marina E103-15.</title>
        <authorList>
            <person name="Tekedar H.C."/>
            <person name="Griffin M.J."/>
            <person name="Waldbieser G.C."/>
            <person name="Soto E."/>
        </authorList>
    </citation>
    <scope>NUCLEOTIDE SEQUENCE [LARGE SCALE GENOMIC DNA]</scope>
    <source>
        <strain evidence="1 2">E103-15</strain>
    </source>
</reference>
<proteinExistence type="predicted"/>
<evidence type="ECO:0000313" key="1">
    <source>
        <dbReference type="EMBL" id="QEO57587.1"/>
    </source>
</evidence>
<accession>A0ABX5ZHE4</accession>
<evidence type="ECO:0000313" key="2">
    <source>
        <dbReference type="Proteomes" id="UP000322509"/>
    </source>
</evidence>
<organism evidence="1 2">
    <name type="scientific">Francisella marina</name>
    <dbReference type="NCBI Taxonomy" id="2249302"/>
    <lineage>
        <taxon>Bacteria</taxon>
        <taxon>Pseudomonadati</taxon>
        <taxon>Pseudomonadota</taxon>
        <taxon>Gammaproteobacteria</taxon>
        <taxon>Thiotrichales</taxon>
        <taxon>Francisellaceae</taxon>
        <taxon>Francisella</taxon>
    </lineage>
</organism>
<sequence>MNLEDLIKEASTLVGNESIVAKRIGETRQNLRYHKIYNSNNLNKKVVKDLVRRLKSLIRREKSKLEKGVK</sequence>
<protein>
    <recommendedName>
        <fullName evidence="3">50S ribosomal protein L29</fullName>
    </recommendedName>
</protein>
<evidence type="ECO:0008006" key="3">
    <source>
        <dbReference type="Google" id="ProtNLM"/>
    </source>
</evidence>